<protein>
    <submittedName>
        <fullName evidence="1">Cell division protein FtsQ</fullName>
    </submittedName>
</protein>
<dbReference type="AlphaFoldDB" id="A0A1I0WQ18"/>
<evidence type="ECO:0000313" key="2">
    <source>
        <dbReference type="Proteomes" id="UP000198790"/>
    </source>
</evidence>
<keyword evidence="1" id="KW-0131">Cell cycle</keyword>
<dbReference type="EMBL" id="FOKK01000002">
    <property type="protein sequence ID" value="SFA90634.1"/>
    <property type="molecule type" value="Genomic_DNA"/>
</dbReference>
<reference evidence="1 2" key="1">
    <citation type="submission" date="2016-10" db="EMBL/GenBank/DDBJ databases">
        <authorList>
            <person name="de Groot N.N."/>
        </authorList>
    </citation>
    <scope>NUCLEOTIDE SEQUENCE [LARGE SCALE GENOMIC DNA]</scope>
    <source>
        <strain evidence="1 2">DSM 23399</strain>
    </source>
</reference>
<dbReference type="Proteomes" id="UP000198790">
    <property type="component" value="Unassembled WGS sequence"/>
</dbReference>
<dbReference type="RefSeq" id="WP_092894794.1">
    <property type="nucleotide sequence ID" value="NZ_CAXBKE010000054.1"/>
</dbReference>
<organism evidence="1 2">
    <name type="scientific">Algoriphagus aquimarinus</name>
    <dbReference type="NCBI Taxonomy" id="237018"/>
    <lineage>
        <taxon>Bacteria</taxon>
        <taxon>Pseudomonadati</taxon>
        <taxon>Bacteroidota</taxon>
        <taxon>Cytophagia</taxon>
        <taxon>Cytophagales</taxon>
        <taxon>Cyclobacteriaceae</taxon>
        <taxon>Algoriphagus</taxon>
    </lineage>
</organism>
<proteinExistence type="predicted"/>
<keyword evidence="2" id="KW-1185">Reference proteome</keyword>
<sequence>MITANVKKILAFVVLTLVLVGFIGFVEKQTLYKTFQGTEINIEGVSGVYFVEDAEIARILSQAFPDLKPGLMLEEVPMKDIETRLLGHPFVKSVQAMIGQKGILNLKISQHQPIARIAQPIGADGYITTEGKVIPTSTSYTSRVLILEGDYAEMLMDKGDIKADMPELMDLITFITEDEFWNAQITELEVNSKDNIRLFQQVGRQIIEFGDAHDIANKFDRIAVFYKEILPRKGWNAYDRVSVKFKDQIVCE</sequence>
<dbReference type="STRING" id="237018.SAMN04489723_102249"/>
<evidence type="ECO:0000313" key="1">
    <source>
        <dbReference type="EMBL" id="SFA90634.1"/>
    </source>
</evidence>
<dbReference type="GO" id="GO:0051301">
    <property type="term" value="P:cell division"/>
    <property type="evidence" value="ECO:0007669"/>
    <property type="project" value="UniProtKB-KW"/>
</dbReference>
<gene>
    <name evidence="1" type="ORF">SAMN04489723_102249</name>
</gene>
<dbReference type="OrthoDB" id="1466667at2"/>
<name>A0A1I0WQ18_9BACT</name>
<accession>A0A1I0WQ18</accession>
<keyword evidence="1" id="KW-0132">Cell division</keyword>